<dbReference type="Pfam" id="PF11368">
    <property type="entry name" value="DUF3169"/>
    <property type="match status" value="1"/>
</dbReference>
<dbReference type="Proteomes" id="UP000606193">
    <property type="component" value="Unassembled WGS sequence"/>
</dbReference>
<feature type="transmembrane region" description="Helical" evidence="1">
    <location>
        <begin position="17"/>
        <end position="38"/>
    </location>
</feature>
<proteinExistence type="predicted"/>
<accession>A0ABR7MZY4</accession>
<evidence type="ECO:0000313" key="2">
    <source>
        <dbReference type="EMBL" id="MBC8561944.1"/>
    </source>
</evidence>
<keyword evidence="1" id="KW-0812">Transmembrane</keyword>
<reference evidence="2 3" key="1">
    <citation type="submission" date="2020-08" db="EMBL/GenBank/DDBJ databases">
        <title>Genome public.</title>
        <authorList>
            <person name="Liu C."/>
            <person name="Sun Q."/>
        </authorList>
    </citation>
    <scope>NUCLEOTIDE SEQUENCE [LARGE SCALE GENOMIC DNA]</scope>
    <source>
        <strain evidence="2 3">NSJ-37</strain>
    </source>
</reference>
<sequence length="263" mass="29073">MENNAIKEANRKAMPKFILLTIICVIIGGVGGYLSARFSLNTLSGTLWSTGSFFGTYIAPWFLIGIAVIMPVILVPCYQKAKKLLEGWDGETEEVSDAIESQISFIIWLSNAALILSYFLIAACYSKGFATFESSSKTTLLFIGIAAFVGIIPETIILQQKSVDIVKKMNPEKTASIYDMKFQKKWMDSCDEAEKLMIGKCAFKAYRSTDMTCGTLAIILACCALVFDIGFLPSFCVCLIWIINHTSYCREASRLAKMGNKIS</sequence>
<evidence type="ECO:0000313" key="3">
    <source>
        <dbReference type="Proteomes" id="UP000606193"/>
    </source>
</evidence>
<organism evidence="2 3">
    <name type="scientific">Jutongia huaianensis</name>
    <dbReference type="NCBI Taxonomy" id="2763668"/>
    <lineage>
        <taxon>Bacteria</taxon>
        <taxon>Bacillati</taxon>
        <taxon>Bacillota</taxon>
        <taxon>Clostridia</taxon>
        <taxon>Lachnospirales</taxon>
        <taxon>Lachnospiraceae</taxon>
        <taxon>Jutongia</taxon>
    </lineage>
</organism>
<keyword evidence="1" id="KW-0472">Membrane</keyword>
<evidence type="ECO:0000256" key="1">
    <source>
        <dbReference type="SAM" id="Phobius"/>
    </source>
</evidence>
<name>A0ABR7MZY4_9FIRM</name>
<feature type="transmembrane region" description="Helical" evidence="1">
    <location>
        <begin position="216"/>
        <end position="243"/>
    </location>
</feature>
<feature type="transmembrane region" description="Helical" evidence="1">
    <location>
        <begin position="105"/>
        <end position="128"/>
    </location>
</feature>
<feature type="transmembrane region" description="Helical" evidence="1">
    <location>
        <begin position="58"/>
        <end position="78"/>
    </location>
</feature>
<feature type="transmembrane region" description="Helical" evidence="1">
    <location>
        <begin position="140"/>
        <end position="158"/>
    </location>
</feature>
<dbReference type="EMBL" id="JACRSX010000003">
    <property type="protein sequence ID" value="MBC8561944.1"/>
    <property type="molecule type" value="Genomic_DNA"/>
</dbReference>
<dbReference type="RefSeq" id="WP_249297524.1">
    <property type="nucleotide sequence ID" value="NZ_JACRSX010000003.1"/>
</dbReference>
<keyword evidence="3" id="KW-1185">Reference proteome</keyword>
<keyword evidence="1" id="KW-1133">Transmembrane helix</keyword>
<comment type="caution">
    <text evidence="2">The sequence shown here is derived from an EMBL/GenBank/DDBJ whole genome shotgun (WGS) entry which is preliminary data.</text>
</comment>
<gene>
    <name evidence="2" type="ORF">H8704_04740</name>
</gene>
<dbReference type="InterPro" id="IPR021509">
    <property type="entry name" value="DUF3169"/>
</dbReference>
<protein>
    <submittedName>
        <fullName evidence="2">DUF3169 family protein</fullName>
    </submittedName>
</protein>